<dbReference type="GO" id="GO:0003677">
    <property type="term" value="F:DNA binding"/>
    <property type="evidence" value="ECO:0007669"/>
    <property type="project" value="InterPro"/>
</dbReference>
<dbReference type="Gene3D" id="1.10.260.40">
    <property type="entry name" value="lambda repressor-like DNA-binding domains"/>
    <property type="match status" value="1"/>
</dbReference>
<dbReference type="SMART" id="SM00530">
    <property type="entry name" value="HTH_XRE"/>
    <property type="match status" value="1"/>
</dbReference>
<dbReference type="Pfam" id="PF21716">
    <property type="entry name" value="dnstrm_HI1420"/>
    <property type="match status" value="1"/>
</dbReference>
<dbReference type="PANTHER" id="PTHR40275">
    <property type="entry name" value="SSL7038 PROTEIN"/>
    <property type="match status" value="1"/>
</dbReference>
<reference evidence="3" key="1">
    <citation type="submission" date="2016-03" db="EMBL/GenBank/DDBJ databases">
        <authorList>
            <person name="Heylen K."/>
            <person name="De Vos P."/>
            <person name="Vekeman B."/>
        </authorList>
    </citation>
    <scope>NUCLEOTIDE SEQUENCE [LARGE SCALE GENOMIC DNA]</scope>
    <source>
        <strain evidence="3">R-45371</strain>
    </source>
</reference>
<dbReference type="PROSITE" id="PS50943">
    <property type="entry name" value="HTH_CROC1"/>
    <property type="match status" value="1"/>
</dbReference>
<dbReference type="NCBIfam" id="TIGR02684">
    <property type="entry name" value="dnstrm_HI1420"/>
    <property type="match status" value="1"/>
</dbReference>
<feature type="domain" description="HTH cro/C1-type" evidence="1">
    <location>
        <begin position="54"/>
        <end position="97"/>
    </location>
</feature>
<accession>A0A177LW61</accession>
<protein>
    <submittedName>
        <fullName evidence="2">Addiction module antitoxin</fullName>
    </submittedName>
</protein>
<evidence type="ECO:0000313" key="2">
    <source>
        <dbReference type="EMBL" id="OAH97736.1"/>
    </source>
</evidence>
<dbReference type="InterPro" id="IPR010982">
    <property type="entry name" value="Lambda_DNA-bd_dom_sf"/>
</dbReference>
<dbReference type="PANTHER" id="PTHR40275:SF1">
    <property type="entry name" value="SSL7038 PROTEIN"/>
    <property type="match status" value="1"/>
</dbReference>
<dbReference type="AlphaFoldDB" id="A0A177LW61"/>
<dbReference type="InterPro" id="IPR014057">
    <property type="entry name" value="HI1420"/>
</dbReference>
<evidence type="ECO:0000259" key="1">
    <source>
        <dbReference type="PROSITE" id="PS50943"/>
    </source>
</evidence>
<gene>
    <name evidence="2" type="ORF">A1353_22585</name>
</gene>
<organism evidence="2 3">
    <name type="scientific">Methylomonas methanica</name>
    <dbReference type="NCBI Taxonomy" id="421"/>
    <lineage>
        <taxon>Bacteria</taxon>
        <taxon>Pseudomonadati</taxon>
        <taxon>Pseudomonadota</taxon>
        <taxon>Gammaproteobacteria</taxon>
        <taxon>Methylococcales</taxon>
        <taxon>Methylococcaceae</taxon>
        <taxon>Methylomonas</taxon>
    </lineage>
</organism>
<dbReference type="InterPro" id="IPR001387">
    <property type="entry name" value="Cro/C1-type_HTH"/>
</dbReference>
<comment type="caution">
    <text evidence="2">The sequence shown here is derived from an EMBL/GenBank/DDBJ whole genome shotgun (WGS) entry which is preliminary data.</text>
</comment>
<dbReference type="SUPFAM" id="SSF47413">
    <property type="entry name" value="lambda repressor-like DNA-binding domains"/>
    <property type="match status" value="1"/>
</dbReference>
<name>A0A177LW61_METMH</name>
<dbReference type="Proteomes" id="UP000077763">
    <property type="component" value="Unassembled WGS sequence"/>
</dbReference>
<proteinExistence type="predicted"/>
<sequence>MTEKIKIADLPVFDITEHLDNDQAIAEYLTVVLEEDDPAALANALGSIARARGMTEIANAAGISREALYKALRADAQPRFETIAKVCKALGVKLTVQTIAA</sequence>
<dbReference type="RefSeq" id="WP_064038531.1">
    <property type="nucleotide sequence ID" value="NZ_LUUH01000096.1"/>
</dbReference>
<dbReference type="CDD" id="cd00093">
    <property type="entry name" value="HTH_XRE"/>
    <property type="match status" value="1"/>
</dbReference>
<evidence type="ECO:0000313" key="3">
    <source>
        <dbReference type="Proteomes" id="UP000077763"/>
    </source>
</evidence>
<dbReference type="EMBL" id="LUUH01000096">
    <property type="protein sequence ID" value="OAH97736.1"/>
    <property type="molecule type" value="Genomic_DNA"/>
</dbReference>